<keyword evidence="10" id="KW-0503">Monooxygenase</keyword>
<evidence type="ECO:0000256" key="10">
    <source>
        <dbReference type="ARBA" id="ARBA00023033"/>
    </source>
</evidence>
<dbReference type="InterPro" id="IPR001128">
    <property type="entry name" value="Cyt_P450"/>
</dbReference>
<dbReference type="PANTHER" id="PTHR46206">
    <property type="entry name" value="CYTOCHROME P450"/>
    <property type="match status" value="1"/>
</dbReference>
<dbReference type="GO" id="GO:0016705">
    <property type="term" value="F:oxidoreductase activity, acting on paired donors, with incorporation or reduction of molecular oxygen"/>
    <property type="evidence" value="ECO:0007669"/>
    <property type="project" value="InterPro"/>
</dbReference>
<dbReference type="CDD" id="cd11041">
    <property type="entry name" value="CYP503A1-like"/>
    <property type="match status" value="1"/>
</dbReference>
<keyword evidence="4 12" id="KW-0349">Heme</keyword>
<feature type="binding site" description="axial binding residue" evidence="12">
    <location>
        <position position="464"/>
    </location>
    <ligand>
        <name>heme</name>
        <dbReference type="ChEBI" id="CHEBI:30413"/>
    </ligand>
    <ligandPart>
        <name>Fe</name>
        <dbReference type="ChEBI" id="CHEBI:18248"/>
    </ligandPart>
</feature>
<dbReference type="Gene3D" id="1.10.630.10">
    <property type="entry name" value="Cytochrome P450"/>
    <property type="match status" value="1"/>
</dbReference>
<dbReference type="EMBL" id="CABFOC020000051">
    <property type="protein sequence ID" value="CAH0054729.1"/>
    <property type="molecule type" value="Genomic_DNA"/>
</dbReference>
<evidence type="ECO:0000256" key="6">
    <source>
        <dbReference type="ARBA" id="ARBA00022723"/>
    </source>
</evidence>
<dbReference type="Proteomes" id="UP000775872">
    <property type="component" value="Unassembled WGS sequence"/>
</dbReference>
<dbReference type="GO" id="GO:0020037">
    <property type="term" value="F:heme binding"/>
    <property type="evidence" value="ECO:0007669"/>
    <property type="project" value="InterPro"/>
</dbReference>
<sequence length="522" mass="59551">MTTILVGIIAVTTVAWFLVSWRWRPQQPRLQVPQVDVEGNKTPQRYVAETGNLIAKGYRQACSPFLAFDTGARFNNTVPNLSDPASPLVLLPLKYIDEVASAPEDWLSLQEYFSQLGLVKYTHGPPISSEVQRVVRADLKPALEPTVDVDDLIRPLEDACKDGFGKEMPECQEWTTVVPFNPLMRVFVRMASLMLVGPDLRDEWADFSFEYLGAMTRATRTVRASYRPYTRWLAQYMDPDVRALIKARRKAGQILGPAHEDRLAQLEATDGDGSSRQRRLDPDRHRDALQWFTEDYKSRGVKPTPDQIAQNLLNLSVASTSQDGLVALWSLFDLIDHPDALKAIRDEISRVQSRHSSWTRQALNELEIMDSFMAETIRIHSFTQTSVNRMVMRPYTFKDGFQLPVGTQLSFPTQQYSHDPDVYPDPRSFEPERYLNKRKQPDGAKFHFASTAESLVWGRGPHSCPGRFFVQDALKLIFVHLLTRYDFKYPEQGKTRPSPDMPNGIMSAPDVTMSVLFKERHV</sequence>
<evidence type="ECO:0000313" key="14">
    <source>
        <dbReference type="Proteomes" id="UP000775872"/>
    </source>
</evidence>
<evidence type="ECO:0000256" key="4">
    <source>
        <dbReference type="ARBA" id="ARBA00022617"/>
    </source>
</evidence>
<evidence type="ECO:0000313" key="13">
    <source>
        <dbReference type="EMBL" id="CAH0054729.1"/>
    </source>
</evidence>
<dbReference type="Pfam" id="PF00067">
    <property type="entry name" value="p450"/>
    <property type="match status" value="1"/>
</dbReference>
<gene>
    <name evidence="13" type="ORF">CSOL1703_00016803</name>
</gene>
<dbReference type="GO" id="GO:0004497">
    <property type="term" value="F:monooxygenase activity"/>
    <property type="evidence" value="ECO:0007669"/>
    <property type="project" value="UniProtKB-KW"/>
</dbReference>
<name>A0A9P0EN53_9HYPO</name>
<evidence type="ECO:0000256" key="12">
    <source>
        <dbReference type="PIRSR" id="PIRSR602403-1"/>
    </source>
</evidence>
<dbReference type="SUPFAM" id="SSF48264">
    <property type="entry name" value="Cytochrome P450"/>
    <property type="match status" value="1"/>
</dbReference>
<evidence type="ECO:0000256" key="8">
    <source>
        <dbReference type="ARBA" id="ARBA00023002"/>
    </source>
</evidence>
<dbReference type="GO" id="GO:0005506">
    <property type="term" value="F:iron ion binding"/>
    <property type="evidence" value="ECO:0007669"/>
    <property type="project" value="InterPro"/>
</dbReference>
<dbReference type="GO" id="GO:0016020">
    <property type="term" value="C:membrane"/>
    <property type="evidence" value="ECO:0007669"/>
    <property type="project" value="UniProtKB-SubCell"/>
</dbReference>
<organism evidence="13 14">
    <name type="scientific">Clonostachys solani</name>
    <dbReference type="NCBI Taxonomy" id="160281"/>
    <lineage>
        <taxon>Eukaryota</taxon>
        <taxon>Fungi</taxon>
        <taxon>Dikarya</taxon>
        <taxon>Ascomycota</taxon>
        <taxon>Pezizomycotina</taxon>
        <taxon>Sordariomycetes</taxon>
        <taxon>Hypocreomycetidae</taxon>
        <taxon>Hypocreales</taxon>
        <taxon>Bionectriaceae</taxon>
        <taxon>Clonostachys</taxon>
    </lineage>
</organism>
<protein>
    <recommendedName>
        <fullName evidence="15">Cytochrome P450</fullName>
    </recommendedName>
</protein>
<keyword evidence="7" id="KW-1133">Transmembrane helix</keyword>
<evidence type="ECO:0000256" key="9">
    <source>
        <dbReference type="ARBA" id="ARBA00023004"/>
    </source>
</evidence>
<keyword evidence="6 12" id="KW-0479">Metal-binding</keyword>
<dbReference type="InterPro" id="IPR036396">
    <property type="entry name" value="Cyt_P450_sf"/>
</dbReference>
<proteinExistence type="inferred from homology"/>
<dbReference type="PANTHER" id="PTHR46206:SF5">
    <property type="entry name" value="P450, PUTATIVE (EUROFUNG)-RELATED"/>
    <property type="match status" value="1"/>
</dbReference>
<keyword evidence="5" id="KW-0812">Transmembrane</keyword>
<comment type="similarity">
    <text evidence="3">Belongs to the cytochrome P450 family.</text>
</comment>
<evidence type="ECO:0000256" key="3">
    <source>
        <dbReference type="ARBA" id="ARBA00010617"/>
    </source>
</evidence>
<dbReference type="PRINTS" id="PR00465">
    <property type="entry name" value="EP450IV"/>
</dbReference>
<evidence type="ECO:0000256" key="5">
    <source>
        <dbReference type="ARBA" id="ARBA00022692"/>
    </source>
</evidence>
<accession>A0A9P0EN53</accession>
<evidence type="ECO:0000256" key="11">
    <source>
        <dbReference type="ARBA" id="ARBA00023136"/>
    </source>
</evidence>
<keyword evidence="11" id="KW-0472">Membrane</keyword>
<dbReference type="InterPro" id="IPR002403">
    <property type="entry name" value="Cyt_P450_E_grp-IV"/>
</dbReference>
<evidence type="ECO:0000256" key="2">
    <source>
        <dbReference type="ARBA" id="ARBA00004370"/>
    </source>
</evidence>
<comment type="caution">
    <text evidence="13">The sequence shown here is derived from an EMBL/GenBank/DDBJ whole genome shotgun (WGS) entry which is preliminary data.</text>
</comment>
<dbReference type="AlphaFoldDB" id="A0A9P0EN53"/>
<comment type="cofactor">
    <cofactor evidence="1 12">
        <name>heme</name>
        <dbReference type="ChEBI" id="CHEBI:30413"/>
    </cofactor>
</comment>
<reference evidence="13" key="1">
    <citation type="submission" date="2021-10" db="EMBL/GenBank/DDBJ databases">
        <authorList>
            <person name="Piombo E."/>
        </authorList>
    </citation>
    <scope>NUCLEOTIDE SEQUENCE</scope>
</reference>
<keyword evidence="9 12" id="KW-0408">Iron</keyword>
<dbReference type="OrthoDB" id="1844152at2759"/>
<evidence type="ECO:0000256" key="7">
    <source>
        <dbReference type="ARBA" id="ARBA00022989"/>
    </source>
</evidence>
<evidence type="ECO:0000256" key="1">
    <source>
        <dbReference type="ARBA" id="ARBA00001971"/>
    </source>
</evidence>
<keyword evidence="14" id="KW-1185">Reference proteome</keyword>
<evidence type="ECO:0008006" key="15">
    <source>
        <dbReference type="Google" id="ProtNLM"/>
    </source>
</evidence>
<keyword evidence="8" id="KW-0560">Oxidoreductase</keyword>
<comment type="subcellular location">
    <subcellularLocation>
        <location evidence="2">Membrane</location>
    </subcellularLocation>
</comment>